<reference evidence="3" key="1">
    <citation type="journal article" date="2021" name="PeerJ">
        <title>Extensive microbial diversity within the chicken gut microbiome revealed by metagenomics and culture.</title>
        <authorList>
            <person name="Gilroy R."/>
            <person name="Ravi A."/>
            <person name="Getino M."/>
            <person name="Pursley I."/>
            <person name="Horton D.L."/>
            <person name="Alikhan N.F."/>
            <person name="Baker D."/>
            <person name="Gharbi K."/>
            <person name="Hall N."/>
            <person name="Watson M."/>
            <person name="Adriaenssens E.M."/>
            <person name="Foster-Nyarko E."/>
            <person name="Jarju S."/>
            <person name="Secka A."/>
            <person name="Antonio M."/>
            <person name="Oren A."/>
            <person name="Chaudhuri R.R."/>
            <person name="La Ragione R."/>
            <person name="Hildebrand F."/>
            <person name="Pallen M.J."/>
        </authorList>
    </citation>
    <scope>NUCLEOTIDE SEQUENCE</scope>
    <source>
        <strain evidence="3">ChiGjej3B3-7470</strain>
    </source>
</reference>
<dbReference type="Proteomes" id="UP000712713">
    <property type="component" value="Unassembled WGS sequence"/>
</dbReference>
<dbReference type="InterPro" id="IPR046802">
    <property type="entry name" value="OpcA_G6PD_C"/>
</dbReference>
<feature type="domain" description="Glucose-6-phosphate dehydrogenase assembly protein OpcA C-terminal" evidence="2">
    <location>
        <begin position="162"/>
        <end position="290"/>
    </location>
</feature>
<dbReference type="InterPro" id="IPR046801">
    <property type="entry name" value="OpcA_G6PD_N"/>
</dbReference>
<name>A0A921EPU4_9ACTN</name>
<dbReference type="Pfam" id="PF20171">
    <property type="entry name" value="OpcA_G6PD_C"/>
    <property type="match status" value="1"/>
</dbReference>
<gene>
    <name evidence="3" type="ORF">K8V15_10510</name>
</gene>
<accession>A0A921EPU4</accession>
<dbReference type="AlphaFoldDB" id="A0A921EPU4"/>
<evidence type="ECO:0000259" key="1">
    <source>
        <dbReference type="Pfam" id="PF10128"/>
    </source>
</evidence>
<comment type="caution">
    <text evidence="3">The sequence shown here is derived from an EMBL/GenBank/DDBJ whole genome shotgun (WGS) entry which is preliminary data.</text>
</comment>
<sequence length="300" mass="32372">MLIDLTDTSSRDIASELIKARRTVGSASGLVLTLLIVTNDFHFDAVLEAAKASATAHPSRVIVVTYVDADAPRLDAKIEVGEGLPGDLIVLRLHGELKEHGDAICLPLLLPDSPTIVWWPNHAPDNLAEDPIGKLADRRITDASGESDPQDALVRRAANHAPGDTDLSWTRLTRWRALLAAALDQSQAEVTGAVVASAPDNAPATLLAAWLSTRLGIDVQRVDGSDVGVNSVVLTTPDGDITIRRVQEGTALYQVPGNPQRKVALRRRPLTDLLTEELQRMDADDIFEAVVQHVIEAREN</sequence>
<dbReference type="PANTHER" id="PTHR38658:SF1">
    <property type="entry name" value="OXPP CYCLE PROTEIN OPCA-RELATED"/>
    <property type="match status" value="1"/>
</dbReference>
<evidence type="ECO:0000313" key="3">
    <source>
        <dbReference type="EMBL" id="HJE52383.1"/>
    </source>
</evidence>
<evidence type="ECO:0000259" key="2">
    <source>
        <dbReference type="Pfam" id="PF20171"/>
    </source>
</evidence>
<dbReference type="PANTHER" id="PTHR38658">
    <property type="entry name" value="OXPP CYCLE PROTEIN OPCA-RELATED"/>
    <property type="match status" value="1"/>
</dbReference>
<feature type="domain" description="Glucose-6-phosphate dehydrogenase assembly protein OpcA N-terminal" evidence="1">
    <location>
        <begin position="50"/>
        <end position="157"/>
    </location>
</feature>
<evidence type="ECO:0000313" key="4">
    <source>
        <dbReference type="Proteomes" id="UP000712713"/>
    </source>
</evidence>
<dbReference type="InterPro" id="IPR004555">
    <property type="entry name" value="G6PDH_assembly_OpcA"/>
</dbReference>
<dbReference type="EMBL" id="DYZF01000267">
    <property type="protein sequence ID" value="HJE52383.1"/>
    <property type="molecule type" value="Genomic_DNA"/>
</dbReference>
<organism evidence="3 4">
    <name type="scientific">Tessaracoccus flavescens</name>
    <dbReference type="NCBI Taxonomy" id="399497"/>
    <lineage>
        <taxon>Bacteria</taxon>
        <taxon>Bacillati</taxon>
        <taxon>Actinomycetota</taxon>
        <taxon>Actinomycetes</taxon>
        <taxon>Propionibacteriales</taxon>
        <taxon>Propionibacteriaceae</taxon>
        <taxon>Tessaracoccus</taxon>
    </lineage>
</organism>
<proteinExistence type="predicted"/>
<reference evidence="3" key="2">
    <citation type="submission" date="2021-09" db="EMBL/GenBank/DDBJ databases">
        <authorList>
            <person name="Gilroy R."/>
        </authorList>
    </citation>
    <scope>NUCLEOTIDE SEQUENCE</scope>
    <source>
        <strain evidence="3">ChiGjej3B3-7470</strain>
    </source>
</reference>
<protein>
    <submittedName>
        <fullName evidence="3">Glucose-6-phosphate dehydrogenase assembly protein OpcA</fullName>
    </submittedName>
</protein>
<dbReference type="Pfam" id="PF10128">
    <property type="entry name" value="OpcA_G6PD_assem"/>
    <property type="match status" value="1"/>
</dbReference>